<accession>A0A9P0GVH9</accession>
<dbReference type="Pfam" id="PF02958">
    <property type="entry name" value="EcKL"/>
    <property type="match status" value="1"/>
</dbReference>
<organism evidence="2 3">
    <name type="scientific">Phaedon cochleariae</name>
    <name type="common">Mustard beetle</name>
    <dbReference type="NCBI Taxonomy" id="80249"/>
    <lineage>
        <taxon>Eukaryota</taxon>
        <taxon>Metazoa</taxon>
        <taxon>Ecdysozoa</taxon>
        <taxon>Arthropoda</taxon>
        <taxon>Hexapoda</taxon>
        <taxon>Insecta</taxon>
        <taxon>Pterygota</taxon>
        <taxon>Neoptera</taxon>
        <taxon>Endopterygota</taxon>
        <taxon>Coleoptera</taxon>
        <taxon>Polyphaga</taxon>
        <taxon>Cucujiformia</taxon>
        <taxon>Chrysomeloidea</taxon>
        <taxon>Chrysomelidae</taxon>
        <taxon>Chrysomelinae</taxon>
        <taxon>Chrysomelini</taxon>
        <taxon>Phaedon</taxon>
    </lineage>
</organism>
<dbReference type="InterPro" id="IPR011009">
    <property type="entry name" value="Kinase-like_dom_sf"/>
</dbReference>
<dbReference type="PANTHER" id="PTHR11012">
    <property type="entry name" value="PROTEIN KINASE-LIKE DOMAIN-CONTAINING"/>
    <property type="match status" value="1"/>
</dbReference>
<evidence type="ECO:0000259" key="1">
    <source>
        <dbReference type="SMART" id="SM00587"/>
    </source>
</evidence>
<dbReference type="PANTHER" id="PTHR11012:SF30">
    <property type="entry name" value="PROTEIN KINASE-LIKE DOMAIN-CONTAINING"/>
    <property type="match status" value="1"/>
</dbReference>
<protein>
    <recommendedName>
        <fullName evidence="1">CHK kinase-like domain-containing protein</fullName>
    </recommendedName>
</protein>
<name>A0A9P0GVH9_PHACE</name>
<reference evidence="2" key="2">
    <citation type="submission" date="2022-10" db="EMBL/GenBank/DDBJ databases">
        <authorList>
            <consortium name="ENA_rothamsted_submissions"/>
            <consortium name="culmorum"/>
            <person name="King R."/>
        </authorList>
    </citation>
    <scope>NUCLEOTIDE SEQUENCE</scope>
</reference>
<dbReference type="Gene3D" id="3.90.1200.10">
    <property type="match status" value="1"/>
</dbReference>
<dbReference type="OrthoDB" id="6369184at2759"/>
<dbReference type="InterPro" id="IPR004119">
    <property type="entry name" value="EcKL"/>
</dbReference>
<dbReference type="Proteomes" id="UP001153737">
    <property type="component" value="Chromosome 6"/>
</dbReference>
<gene>
    <name evidence="2" type="ORF">PHAECO_LOCUS10393</name>
</gene>
<evidence type="ECO:0000313" key="2">
    <source>
        <dbReference type="EMBL" id="CAH1173639.1"/>
    </source>
</evidence>
<dbReference type="InterPro" id="IPR015897">
    <property type="entry name" value="CHK_kinase-like"/>
</dbReference>
<dbReference type="EMBL" id="OU896712">
    <property type="protein sequence ID" value="CAH1173639.1"/>
    <property type="molecule type" value="Genomic_DNA"/>
</dbReference>
<keyword evidence="3" id="KW-1185">Reference proteome</keyword>
<feature type="domain" description="CHK kinase-like" evidence="1">
    <location>
        <begin position="124"/>
        <end position="317"/>
    </location>
</feature>
<dbReference type="SMART" id="SM00587">
    <property type="entry name" value="CHK"/>
    <property type="match status" value="1"/>
</dbReference>
<proteinExistence type="predicted"/>
<reference evidence="2" key="1">
    <citation type="submission" date="2022-01" db="EMBL/GenBank/DDBJ databases">
        <authorList>
            <person name="King R."/>
        </authorList>
    </citation>
    <scope>NUCLEOTIDE SEQUENCE</scope>
</reference>
<dbReference type="SUPFAM" id="SSF56112">
    <property type="entry name" value="Protein kinase-like (PK-like)"/>
    <property type="match status" value="1"/>
</dbReference>
<dbReference type="AlphaFoldDB" id="A0A9P0GVH9"/>
<sequence length="405" mass="47465">MKSDLPADLRDFLEKSVDEKLENFQVVIHDGNKKGEGFLGDFFFISLTNKKTKDVFNLAVKQVLACGGEASLNIMSKYFHNELCFYESLWPEMRRFQEKHSNSEHFLKVPRLYALDATKAAEKISLENLRFQGFSNHPKRDFFKKQHLEYVLRTYAQFHALSMAFRKLEPAKFKATTEPLADIHEAVSTLQFFRRAINQSCQSVLHTLDENTEKDLVDKFKVYAERGTDILFEISRYHGDHAALLHGDSWCNNLMFKYDESNNVEDMRIIDFQLIRTGTVVYDISYCIYSDGCKKTLDDLEHYLQVYHHSLSESLRGYDLDPEEVYPYDIFKEEWKRYSKLGLILGILCNSSKYFETDSLKTFSDMIDEGEEEEEITTNVYMHKSEKFLDIGRGLVLHMFHNDFL</sequence>
<evidence type="ECO:0000313" key="3">
    <source>
        <dbReference type="Proteomes" id="UP001153737"/>
    </source>
</evidence>